<proteinExistence type="predicted"/>
<protein>
    <submittedName>
        <fullName evidence="2">Uncharacterized protein</fullName>
    </submittedName>
</protein>
<evidence type="ECO:0000313" key="2">
    <source>
        <dbReference type="EMBL" id="EGA65797.1"/>
    </source>
</evidence>
<evidence type="ECO:0000256" key="1">
    <source>
        <dbReference type="SAM" id="SignalP"/>
    </source>
</evidence>
<keyword evidence="3" id="KW-1185">Reference proteome</keyword>
<dbReference type="EMBL" id="AEVS01000060">
    <property type="protein sequence ID" value="EGA65797.1"/>
    <property type="molecule type" value="Genomic_DNA"/>
</dbReference>
<dbReference type="OrthoDB" id="5826207at2"/>
<keyword evidence="1" id="KW-0732">Signal</keyword>
<gene>
    <name evidence="2" type="ORF">VIBR0546_04854</name>
</gene>
<sequence>MKLSFLSAALPLLIFASPVSFAKNTCTIESFQSIDIEPTTTAAKIDRENDQIQIKRKPPMRCANITFTTSNTRNRIGHQMANKFEAQFFDHTSATSHSISFDEDKLKAGYIRVGPNNPVEAYVCFTTADTPIKEISCDVK</sequence>
<organism evidence="2 3">
    <name type="scientific">Vibrio brasiliensis LMG 20546</name>
    <dbReference type="NCBI Taxonomy" id="945543"/>
    <lineage>
        <taxon>Bacteria</taxon>
        <taxon>Pseudomonadati</taxon>
        <taxon>Pseudomonadota</taxon>
        <taxon>Gammaproteobacteria</taxon>
        <taxon>Vibrionales</taxon>
        <taxon>Vibrionaceae</taxon>
        <taxon>Vibrio</taxon>
        <taxon>Vibrio oreintalis group</taxon>
    </lineage>
</organism>
<feature type="signal peptide" evidence="1">
    <location>
        <begin position="1"/>
        <end position="22"/>
    </location>
</feature>
<dbReference type="RefSeq" id="WP_006879322.1">
    <property type="nucleotide sequence ID" value="NZ_AEVS01000060.1"/>
</dbReference>
<dbReference type="AlphaFoldDB" id="E8LU13"/>
<feature type="chain" id="PRO_5003224417" evidence="1">
    <location>
        <begin position="23"/>
        <end position="140"/>
    </location>
</feature>
<dbReference type="Proteomes" id="UP000004371">
    <property type="component" value="Unassembled WGS sequence"/>
</dbReference>
<reference evidence="2 3" key="1">
    <citation type="journal article" date="2012" name="Int. J. Syst. Evol. Microbiol.">
        <title>Vibrio caribbeanicus sp. nov., isolated from the marine sponge Scleritoderma cyanea.</title>
        <authorList>
            <person name="Hoffmann M."/>
            <person name="Monday S.R."/>
            <person name="Allard M.W."/>
            <person name="Strain E.A."/>
            <person name="Whittaker P."/>
            <person name="Naum M."/>
            <person name="McCarthy P.J."/>
            <person name="Lopez J.V."/>
            <person name="Fischer M."/>
            <person name="Brown E.W."/>
        </authorList>
    </citation>
    <scope>NUCLEOTIDE SEQUENCE [LARGE SCALE GENOMIC DNA]</scope>
    <source>
        <strain evidence="2 3">LMG 20546</strain>
    </source>
</reference>
<accession>E8LU13</accession>
<name>E8LU13_9VIBR</name>
<dbReference type="eggNOG" id="ENOG5031N0I">
    <property type="taxonomic scope" value="Bacteria"/>
</dbReference>
<comment type="caution">
    <text evidence="2">The sequence shown here is derived from an EMBL/GenBank/DDBJ whole genome shotgun (WGS) entry which is preliminary data.</text>
</comment>
<evidence type="ECO:0000313" key="3">
    <source>
        <dbReference type="Proteomes" id="UP000004371"/>
    </source>
</evidence>